<evidence type="ECO:0000259" key="6">
    <source>
        <dbReference type="PROSITE" id="PS50111"/>
    </source>
</evidence>
<evidence type="ECO:0000313" key="8">
    <source>
        <dbReference type="EMBL" id="SHH46174.1"/>
    </source>
</evidence>
<dbReference type="Gene3D" id="1.10.287.950">
    <property type="entry name" value="Methyl-accepting chemotaxis protein"/>
    <property type="match status" value="1"/>
</dbReference>
<evidence type="ECO:0000256" key="1">
    <source>
        <dbReference type="ARBA" id="ARBA00022500"/>
    </source>
</evidence>
<keyword evidence="9" id="KW-1185">Reference proteome</keyword>
<proteinExistence type="inferred from homology"/>
<dbReference type="PRINTS" id="PR00260">
    <property type="entry name" value="CHEMTRNSDUCR"/>
</dbReference>
<evidence type="ECO:0000256" key="5">
    <source>
        <dbReference type="SAM" id="Phobius"/>
    </source>
</evidence>
<organism evidence="8 9">
    <name type="scientific">Clostridium grantii DSM 8605</name>
    <dbReference type="NCBI Taxonomy" id="1121316"/>
    <lineage>
        <taxon>Bacteria</taxon>
        <taxon>Bacillati</taxon>
        <taxon>Bacillota</taxon>
        <taxon>Clostridia</taxon>
        <taxon>Eubacteriales</taxon>
        <taxon>Clostridiaceae</taxon>
        <taxon>Clostridium</taxon>
    </lineage>
</organism>
<protein>
    <submittedName>
        <fullName evidence="8">Methyl-accepting chemotaxis sensory transducer with TarH sensor</fullName>
    </submittedName>
</protein>
<dbReference type="AlphaFoldDB" id="A0A1M5T621"/>
<feature type="domain" description="Methyl-accepting transducer" evidence="6">
    <location>
        <begin position="296"/>
        <end position="525"/>
    </location>
</feature>
<keyword evidence="1" id="KW-0145">Chemotaxis</keyword>
<feature type="transmembrane region" description="Helical" evidence="5">
    <location>
        <begin position="216"/>
        <end position="241"/>
    </location>
</feature>
<keyword evidence="5" id="KW-0472">Membrane</keyword>
<keyword evidence="4" id="KW-0175">Coiled coil</keyword>
<dbReference type="GO" id="GO:0005886">
    <property type="term" value="C:plasma membrane"/>
    <property type="evidence" value="ECO:0007669"/>
    <property type="project" value="TreeGrafter"/>
</dbReference>
<reference evidence="8 9" key="1">
    <citation type="submission" date="2016-11" db="EMBL/GenBank/DDBJ databases">
        <authorList>
            <person name="Jaros S."/>
            <person name="Januszkiewicz K."/>
            <person name="Wedrychowicz H."/>
        </authorList>
    </citation>
    <scope>NUCLEOTIDE SEQUENCE [LARGE SCALE GENOMIC DNA]</scope>
    <source>
        <strain evidence="8 9">DSM 8605</strain>
    </source>
</reference>
<dbReference type="SUPFAM" id="SSF58104">
    <property type="entry name" value="Methyl-accepting chemotaxis protein (MCP) signaling domain"/>
    <property type="match status" value="1"/>
</dbReference>
<dbReference type="InterPro" id="IPR004090">
    <property type="entry name" value="Chemotax_Me-accpt_rcpt"/>
</dbReference>
<dbReference type="InterPro" id="IPR003660">
    <property type="entry name" value="HAMP_dom"/>
</dbReference>
<dbReference type="SMART" id="SM00283">
    <property type="entry name" value="MA"/>
    <property type="match status" value="1"/>
</dbReference>
<dbReference type="PROSITE" id="PS50111">
    <property type="entry name" value="CHEMOTAXIS_TRANSDUC_2"/>
    <property type="match status" value="1"/>
</dbReference>
<evidence type="ECO:0000256" key="2">
    <source>
        <dbReference type="ARBA" id="ARBA00029447"/>
    </source>
</evidence>
<dbReference type="SMART" id="SM00304">
    <property type="entry name" value="HAMP"/>
    <property type="match status" value="1"/>
</dbReference>
<dbReference type="PANTHER" id="PTHR43531:SF11">
    <property type="entry name" value="METHYL-ACCEPTING CHEMOTAXIS PROTEIN 3"/>
    <property type="match status" value="1"/>
</dbReference>
<dbReference type="CDD" id="cd11386">
    <property type="entry name" value="MCP_signal"/>
    <property type="match status" value="1"/>
</dbReference>
<evidence type="ECO:0000256" key="4">
    <source>
        <dbReference type="SAM" id="Coils"/>
    </source>
</evidence>
<dbReference type="STRING" id="1121316.SAMN02745207_01220"/>
<accession>A0A1M5T621</accession>
<dbReference type="RefSeq" id="WP_084133423.1">
    <property type="nucleotide sequence ID" value="NZ_FQXM01000005.1"/>
</dbReference>
<dbReference type="GO" id="GO:0007165">
    <property type="term" value="P:signal transduction"/>
    <property type="evidence" value="ECO:0007669"/>
    <property type="project" value="UniProtKB-KW"/>
</dbReference>
<dbReference type="GO" id="GO:0004888">
    <property type="term" value="F:transmembrane signaling receptor activity"/>
    <property type="evidence" value="ECO:0007669"/>
    <property type="project" value="InterPro"/>
</dbReference>
<keyword evidence="3" id="KW-0807">Transducer</keyword>
<evidence type="ECO:0000313" key="9">
    <source>
        <dbReference type="Proteomes" id="UP000184447"/>
    </source>
</evidence>
<dbReference type="Pfam" id="PF00015">
    <property type="entry name" value="MCPsignal"/>
    <property type="match status" value="1"/>
</dbReference>
<sequence>MKTLTYLKRKFKKKESRRGGILKKTNFITGFKNIKLAKQLISCFALIGILTSFVGIIALKNMNNTNESSIEIYEKRLLPITYVTGVQKNMLLIRAKHLYMLSEKDTAKISEAVDEIEELKVGYQELITKYKETDLTKAEENYLIELQSSLTSYNQFAMMYEMKLKENKYEEAMSYVVSFNEAWDKVSENIEHLIQINKEEAALLLDNNQTYFEASYFRMILTILVVLSAAIVLGMWVAGLISKPINKLLSASTQIAEGNLDIEIDIQNKSEIGVLSTAFNKMTYNINHALYNINESAEQVASGANQVANSSMLLSQGATEQASAIEQLSSTVEEISKQTKYNATNANLAKNITEKAKVNAEESKKQMNEMLNAMSEINESSMNISKVIKVIEEIAFQTNILALNAAIEAARAGQYGKGFSVVAEEVRNLALRSSNAAKETTDMIEGSVKKVEVGSKIANLTSNELNNIVQDVSKAAKLVGDIALASNEQAIGADQVNRSINQITKVVQTTSSTSEETASASEELSGQAAILKEQVGNFKLKNNKSE</sequence>
<dbReference type="InterPro" id="IPR051310">
    <property type="entry name" value="MCP_chemotaxis"/>
</dbReference>
<dbReference type="PANTHER" id="PTHR43531">
    <property type="entry name" value="PROTEIN ICFG"/>
    <property type="match status" value="1"/>
</dbReference>
<dbReference type="FunFam" id="1.10.287.950:FF:000001">
    <property type="entry name" value="Methyl-accepting chemotaxis sensory transducer"/>
    <property type="match status" value="1"/>
</dbReference>
<dbReference type="CDD" id="cd06225">
    <property type="entry name" value="HAMP"/>
    <property type="match status" value="1"/>
</dbReference>
<dbReference type="Proteomes" id="UP000184447">
    <property type="component" value="Unassembled WGS sequence"/>
</dbReference>
<dbReference type="PROSITE" id="PS50885">
    <property type="entry name" value="HAMP"/>
    <property type="match status" value="1"/>
</dbReference>
<keyword evidence="5" id="KW-0812">Transmembrane</keyword>
<keyword evidence="5" id="KW-1133">Transmembrane helix</keyword>
<feature type="domain" description="HAMP" evidence="7">
    <location>
        <begin position="239"/>
        <end position="291"/>
    </location>
</feature>
<dbReference type="GO" id="GO:0006935">
    <property type="term" value="P:chemotaxis"/>
    <property type="evidence" value="ECO:0007669"/>
    <property type="project" value="UniProtKB-KW"/>
</dbReference>
<evidence type="ECO:0000259" key="7">
    <source>
        <dbReference type="PROSITE" id="PS50885"/>
    </source>
</evidence>
<dbReference type="Pfam" id="PF12729">
    <property type="entry name" value="4HB_MCP_1"/>
    <property type="match status" value="1"/>
</dbReference>
<gene>
    <name evidence="8" type="ORF">SAMN02745207_01220</name>
</gene>
<feature type="coiled-coil region" evidence="4">
    <location>
        <begin position="353"/>
        <end position="380"/>
    </location>
</feature>
<evidence type="ECO:0000256" key="3">
    <source>
        <dbReference type="PROSITE-ProRule" id="PRU00284"/>
    </source>
</evidence>
<dbReference type="InterPro" id="IPR024478">
    <property type="entry name" value="HlyB_4HB_MCP"/>
</dbReference>
<dbReference type="EMBL" id="FQXM01000005">
    <property type="protein sequence ID" value="SHH46174.1"/>
    <property type="molecule type" value="Genomic_DNA"/>
</dbReference>
<name>A0A1M5T621_9CLOT</name>
<dbReference type="InterPro" id="IPR004089">
    <property type="entry name" value="MCPsignal_dom"/>
</dbReference>
<comment type="similarity">
    <text evidence="2">Belongs to the methyl-accepting chemotaxis (MCP) protein family.</text>
</comment>
<feature type="transmembrane region" description="Helical" evidence="5">
    <location>
        <begin position="40"/>
        <end position="59"/>
    </location>
</feature>
<dbReference type="Pfam" id="PF00672">
    <property type="entry name" value="HAMP"/>
    <property type="match status" value="1"/>
</dbReference>